<sequence length="749" mass="82427">MKEVDFLLLGGGLANATAAETLRLEGAKGSILLLSAEDTLPYHRPPLSKEFLRGEWAEDRVLVYDAAFYAEQGIETMLGTRAVAVDPARKIVSTDKNGEIAYGQLLIATGARPYRLDLPNANLAGIYNLRTLADSAAIRAAAETAKNAVIIGGSFLSLEVATALRRKGVRVTVVEFRDTVFPRLRAPSLSAFFHDYCYRNEVDVMLNETVAKIVGRNKVSKVVTRSGSELPCDLLLVAIGVQPETSFLDGSGLDLDNGILVDRHLQSSNPAIFAAGDVANFFDPVFNRRRRIEHWDNAIKQGRLAARNMLGQNLVYDDISYFFCDVFDFSFEFLGSPRTADEHVGRGSLDSGSYALLYMKDNVPRGLFTMDRPASETKAVEAMIRYRTNLYDLRQALGDTATPFDRLPAQTVLILQGGGALGAFEAGVVKAMEEDQVYPDIVAGVSIGAFNGAIIAGNPRHATEALESFWRELVILSPPVPDEALRRGLGAWQTASLGSPHFFRPRWLSAPMDFALLSKNWTSFYDTSPVLDLLEKYVDFAGLASSPVRLLVSAVNVETAQIEIFDSYAQALTPKHILASGSLPPAFPWTTIDGRNYWDGGIVSNSPLELVIDRCGAVGKRVVIVDLFANKAALPTNLMEVLKRRDEILYAERIRNDVRTREIVLDFQSLVRDILVDVAPEAAERLMQRPRYIQLMAETAPMTTLRIARPPEPGEQPSRDYDFSAQSIEDHKQSGYAVGKQALGSWIKG</sequence>
<dbReference type="Pfam" id="PF07992">
    <property type="entry name" value="Pyr_redox_2"/>
    <property type="match status" value="1"/>
</dbReference>
<dbReference type="InterPro" id="IPR023753">
    <property type="entry name" value="FAD/NAD-binding_dom"/>
</dbReference>
<dbReference type="Pfam" id="PF01734">
    <property type="entry name" value="Patatin"/>
    <property type="match status" value="1"/>
</dbReference>
<dbReference type="AlphaFoldDB" id="A0A8J3E610"/>
<evidence type="ECO:0000256" key="5">
    <source>
        <dbReference type="ARBA" id="ARBA00023098"/>
    </source>
</evidence>
<keyword evidence="9" id="KW-1185">Reference proteome</keyword>
<feature type="domain" description="PNPLA" evidence="7">
    <location>
        <begin position="413"/>
        <end position="612"/>
    </location>
</feature>
<dbReference type="GO" id="GO:0016787">
    <property type="term" value="F:hydrolase activity"/>
    <property type="evidence" value="ECO:0007669"/>
    <property type="project" value="UniProtKB-UniRule"/>
</dbReference>
<evidence type="ECO:0000256" key="3">
    <source>
        <dbReference type="ARBA" id="ARBA00022827"/>
    </source>
</evidence>
<dbReference type="GO" id="GO:0016042">
    <property type="term" value="P:lipid catabolic process"/>
    <property type="evidence" value="ECO:0007669"/>
    <property type="project" value="UniProtKB-UniRule"/>
</dbReference>
<evidence type="ECO:0000313" key="9">
    <source>
        <dbReference type="Proteomes" id="UP000646365"/>
    </source>
</evidence>
<feature type="short sequence motif" description="GXSXG" evidence="6">
    <location>
        <begin position="444"/>
        <end position="448"/>
    </location>
</feature>
<feature type="short sequence motif" description="GXGXXG" evidence="6">
    <location>
        <begin position="417"/>
        <end position="422"/>
    </location>
</feature>
<keyword evidence="5 6" id="KW-0443">Lipid metabolism</keyword>
<dbReference type="CDD" id="cd07209">
    <property type="entry name" value="Pat_hypo_Ecoli_Z1214_like"/>
    <property type="match status" value="1"/>
</dbReference>
<protein>
    <submittedName>
        <fullName evidence="8">Pyridine nucleotide-disulfide oxidoreductase</fullName>
    </submittedName>
</protein>
<dbReference type="InterPro" id="IPR036188">
    <property type="entry name" value="FAD/NAD-bd_sf"/>
</dbReference>
<dbReference type="InterPro" id="IPR021095">
    <property type="entry name" value="DUF3734"/>
</dbReference>
<dbReference type="PROSITE" id="PS51635">
    <property type="entry name" value="PNPLA"/>
    <property type="match status" value="1"/>
</dbReference>
<dbReference type="Gene3D" id="3.50.50.60">
    <property type="entry name" value="FAD/NAD(P)-binding domain"/>
    <property type="match status" value="2"/>
</dbReference>
<dbReference type="InterPro" id="IPR002641">
    <property type="entry name" value="PNPLA_dom"/>
</dbReference>
<dbReference type="Gene3D" id="3.40.1090.10">
    <property type="entry name" value="Cytosolic phospholipase A2 catalytic domain"/>
    <property type="match status" value="2"/>
</dbReference>
<reference evidence="8" key="1">
    <citation type="journal article" date="2014" name="Int. J. Syst. Evol. Microbiol.">
        <title>Complete genome sequence of Corynebacterium casei LMG S-19264T (=DSM 44701T), isolated from a smear-ripened cheese.</title>
        <authorList>
            <consortium name="US DOE Joint Genome Institute (JGI-PGF)"/>
            <person name="Walter F."/>
            <person name="Albersmeier A."/>
            <person name="Kalinowski J."/>
            <person name="Ruckert C."/>
        </authorList>
    </citation>
    <scope>NUCLEOTIDE SEQUENCE</scope>
    <source>
        <strain evidence="8">CGMCC 1.15725</strain>
    </source>
</reference>
<evidence type="ECO:0000259" key="7">
    <source>
        <dbReference type="PROSITE" id="PS51635"/>
    </source>
</evidence>
<proteinExistence type="predicted"/>
<keyword evidence="2" id="KW-0285">Flavoprotein</keyword>
<dbReference type="SUPFAM" id="SSF51905">
    <property type="entry name" value="FAD/NAD(P)-binding domain"/>
    <property type="match status" value="2"/>
</dbReference>
<dbReference type="Proteomes" id="UP000646365">
    <property type="component" value="Unassembled WGS sequence"/>
</dbReference>
<dbReference type="InterPro" id="IPR016156">
    <property type="entry name" value="FAD/NAD-linked_Rdtase_dimer_sf"/>
</dbReference>
<keyword evidence="3" id="KW-0274">FAD</keyword>
<dbReference type="SUPFAM" id="SSF52151">
    <property type="entry name" value="FabD/lysophospholipase-like"/>
    <property type="match status" value="1"/>
</dbReference>
<dbReference type="SUPFAM" id="SSF55424">
    <property type="entry name" value="FAD/NAD-linked reductases, dimerisation (C-terminal) domain"/>
    <property type="match status" value="1"/>
</dbReference>
<dbReference type="PANTHER" id="PTHR43557">
    <property type="entry name" value="APOPTOSIS-INDUCING FACTOR 1"/>
    <property type="match status" value="1"/>
</dbReference>
<evidence type="ECO:0000313" key="8">
    <source>
        <dbReference type="EMBL" id="GGF39762.1"/>
    </source>
</evidence>
<keyword evidence="6" id="KW-0442">Lipid degradation</keyword>
<dbReference type="PANTHER" id="PTHR43557:SF2">
    <property type="entry name" value="RIESKE DOMAIN-CONTAINING PROTEIN-RELATED"/>
    <property type="match status" value="1"/>
</dbReference>
<dbReference type="GO" id="GO:0005737">
    <property type="term" value="C:cytoplasm"/>
    <property type="evidence" value="ECO:0007669"/>
    <property type="project" value="TreeGrafter"/>
</dbReference>
<dbReference type="GO" id="GO:0016651">
    <property type="term" value="F:oxidoreductase activity, acting on NAD(P)H"/>
    <property type="evidence" value="ECO:0007669"/>
    <property type="project" value="TreeGrafter"/>
</dbReference>
<dbReference type="PRINTS" id="PR00411">
    <property type="entry name" value="PNDRDTASEI"/>
</dbReference>
<reference evidence="8" key="2">
    <citation type="submission" date="2020-09" db="EMBL/GenBank/DDBJ databases">
        <authorList>
            <person name="Sun Q."/>
            <person name="Zhou Y."/>
        </authorList>
    </citation>
    <scope>NUCLEOTIDE SEQUENCE</scope>
    <source>
        <strain evidence="8">CGMCC 1.15725</strain>
    </source>
</reference>
<evidence type="ECO:0000256" key="6">
    <source>
        <dbReference type="PROSITE-ProRule" id="PRU01161"/>
    </source>
</evidence>
<dbReference type="InterPro" id="IPR050446">
    <property type="entry name" value="FAD-oxidoreductase/Apoptosis"/>
</dbReference>
<keyword evidence="6" id="KW-0378">Hydrolase</keyword>
<dbReference type="Pfam" id="PF12536">
    <property type="entry name" value="DUF3734"/>
    <property type="match status" value="1"/>
</dbReference>
<keyword evidence="4" id="KW-0560">Oxidoreductase</keyword>
<gene>
    <name evidence="8" type="ORF">GCM10011611_52670</name>
</gene>
<evidence type="ECO:0000256" key="2">
    <source>
        <dbReference type="ARBA" id="ARBA00022630"/>
    </source>
</evidence>
<dbReference type="InterPro" id="IPR016035">
    <property type="entry name" value="Acyl_Trfase/lysoPLipase"/>
</dbReference>
<feature type="active site" description="Nucleophile" evidence="6">
    <location>
        <position position="446"/>
    </location>
</feature>
<organism evidence="8 9">
    <name type="scientific">Aliidongia dinghuensis</name>
    <dbReference type="NCBI Taxonomy" id="1867774"/>
    <lineage>
        <taxon>Bacteria</taxon>
        <taxon>Pseudomonadati</taxon>
        <taxon>Pseudomonadota</taxon>
        <taxon>Alphaproteobacteria</taxon>
        <taxon>Rhodospirillales</taxon>
        <taxon>Dongiaceae</taxon>
        <taxon>Aliidongia</taxon>
    </lineage>
</organism>
<accession>A0A8J3E610</accession>
<evidence type="ECO:0000256" key="4">
    <source>
        <dbReference type="ARBA" id="ARBA00023002"/>
    </source>
</evidence>
<feature type="active site" description="Proton acceptor" evidence="6">
    <location>
        <position position="599"/>
    </location>
</feature>
<evidence type="ECO:0000256" key="1">
    <source>
        <dbReference type="ARBA" id="ARBA00001974"/>
    </source>
</evidence>
<name>A0A8J3E610_9PROT</name>
<comment type="cofactor">
    <cofactor evidence="1">
        <name>FAD</name>
        <dbReference type="ChEBI" id="CHEBI:57692"/>
    </cofactor>
</comment>
<dbReference type="Gene3D" id="3.30.390.30">
    <property type="match status" value="1"/>
</dbReference>
<dbReference type="RefSeq" id="WP_189051152.1">
    <property type="nucleotide sequence ID" value="NZ_BMJQ01000016.1"/>
</dbReference>
<dbReference type="EMBL" id="BMJQ01000016">
    <property type="protein sequence ID" value="GGF39762.1"/>
    <property type="molecule type" value="Genomic_DNA"/>
</dbReference>
<feature type="short sequence motif" description="DGA/G" evidence="6">
    <location>
        <begin position="599"/>
        <end position="601"/>
    </location>
</feature>
<dbReference type="PRINTS" id="PR00368">
    <property type="entry name" value="FADPNR"/>
</dbReference>
<comment type="caution">
    <text evidence="8">The sequence shown here is derived from an EMBL/GenBank/DDBJ whole genome shotgun (WGS) entry which is preliminary data.</text>
</comment>